<feature type="compositionally biased region" description="Low complexity" evidence="1">
    <location>
        <begin position="83"/>
        <end position="98"/>
    </location>
</feature>
<sequence length="592" mass="63443">MLALPELSAFSPPYPPRLDRLNLLSSHDARVQFTLSPSPSTLSPSLLPRWLLTRFGSSSADHPLASSQLRPSSSDLPPHPHPHLLLSPSSLDPSTSPRLMSSLSQKTVCVRLVGLEDEVEGQLGLYKEDGSLRSYEDVKSEVELELAGGLPVLFFHDSTPRARILPSAWSLVQPGPTVVAEVVDPLRRIRSAASLSPLASPTLRQGLDPSADPAGAESVSPPFLDDLAHAQLDFQRIVQCLAADSPKTLSHVFVHVDGHLSASAPPSPAQTLSPSFSPTSSCRSSVVVDTAARTLSPATSSSALSTYRSARSRDATPERSPRILDELSPPHSPASASIRSQQSGRLRRQPSQHQVGFDDEREEPVAPPVRHESSHFRGLNDYFGPGEAGKENGAADGRRRNASPAPSLTKDGVRRHGRNGSTGDASLLPAQRRDASRSPPSSRAPSPARLAVPPVSLMAALSVKDRPVTPRPIPPASAKAAVCPRPALHVRFEPSVACDLTDSVSTLPPTPARTPSYSCLSKAMPSSRVSETKAPWIAVHPKPFYRLSLLGSLSSTRRVSPLLGSRYCVHRLLFHRSPKHPHTLIPSLSSPL</sequence>
<reference evidence="2 3" key="1">
    <citation type="journal article" date="2018" name="Elife">
        <title>Functional genomics of lipid metabolism in the oleaginous yeast Rhodosporidium toruloides.</title>
        <authorList>
            <person name="Coradetti S.T."/>
            <person name="Pinel D."/>
            <person name="Geiselman G."/>
            <person name="Ito M."/>
            <person name="Mondo S."/>
            <person name="Reilly M.C."/>
            <person name="Cheng Y.F."/>
            <person name="Bauer S."/>
            <person name="Grigoriev I."/>
            <person name="Gladden J.M."/>
            <person name="Simmons B.A."/>
            <person name="Brem R."/>
            <person name="Arkin A.P."/>
            <person name="Skerker J.M."/>
        </authorList>
    </citation>
    <scope>NUCLEOTIDE SEQUENCE [LARGE SCALE GENOMIC DNA]</scope>
    <source>
        <strain evidence="2 3">NBRC 0880</strain>
    </source>
</reference>
<proteinExistence type="predicted"/>
<feature type="region of interest" description="Disordered" evidence="1">
    <location>
        <begin position="294"/>
        <end position="450"/>
    </location>
</feature>
<name>A0A2T0AH76_RHOTO</name>
<gene>
    <name evidence="2" type="ORF">AAT19DRAFT_8412</name>
</gene>
<evidence type="ECO:0000313" key="3">
    <source>
        <dbReference type="Proteomes" id="UP000239560"/>
    </source>
</evidence>
<protein>
    <submittedName>
        <fullName evidence="2">Proteophosphoglycan ppg4</fullName>
    </submittedName>
</protein>
<dbReference type="EMBL" id="LCTV02000001">
    <property type="protein sequence ID" value="PRQ77344.1"/>
    <property type="molecule type" value="Genomic_DNA"/>
</dbReference>
<accession>A0A2T0AH76</accession>
<dbReference type="Proteomes" id="UP000239560">
    <property type="component" value="Unassembled WGS sequence"/>
</dbReference>
<organism evidence="2 3">
    <name type="scientific">Rhodotorula toruloides</name>
    <name type="common">Yeast</name>
    <name type="synonym">Rhodosporidium toruloides</name>
    <dbReference type="NCBI Taxonomy" id="5286"/>
    <lineage>
        <taxon>Eukaryota</taxon>
        <taxon>Fungi</taxon>
        <taxon>Dikarya</taxon>
        <taxon>Basidiomycota</taxon>
        <taxon>Pucciniomycotina</taxon>
        <taxon>Microbotryomycetes</taxon>
        <taxon>Sporidiobolales</taxon>
        <taxon>Sporidiobolaceae</taxon>
        <taxon>Rhodotorula</taxon>
    </lineage>
</organism>
<evidence type="ECO:0000313" key="2">
    <source>
        <dbReference type="EMBL" id="PRQ77344.1"/>
    </source>
</evidence>
<feature type="compositionally biased region" description="Polar residues" evidence="1">
    <location>
        <begin position="334"/>
        <end position="344"/>
    </location>
</feature>
<feature type="region of interest" description="Disordered" evidence="1">
    <location>
        <begin position="62"/>
        <end position="98"/>
    </location>
</feature>
<feature type="region of interest" description="Disordered" evidence="1">
    <location>
        <begin position="200"/>
        <end position="222"/>
    </location>
</feature>
<feature type="compositionally biased region" description="Low complexity" evidence="1">
    <location>
        <begin position="294"/>
        <end position="306"/>
    </location>
</feature>
<evidence type="ECO:0000256" key="1">
    <source>
        <dbReference type="SAM" id="MobiDB-lite"/>
    </source>
</evidence>
<dbReference type="AlphaFoldDB" id="A0A2T0AH76"/>
<feature type="compositionally biased region" description="Basic and acidic residues" evidence="1">
    <location>
        <begin position="311"/>
        <end position="325"/>
    </location>
</feature>
<comment type="caution">
    <text evidence="2">The sequence shown here is derived from an EMBL/GenBank/DDBJ whole genome shotgun (WGS) entry which is preliminary data.</text>
</comment>
<dbReference type="OrthoDB" id="2528859at2759"/>
<feature type="compositionally biased region" description="Low complexity" evidence="1">
    <location>
        <begin position="437"/>
        <end position="450"/>
    </location>
</feature>